<dbReference type="SMART" id="SM00028">
    <property type="entry name" value="TPR"/>
    <property type="match status" value="3"/>
</dbReference>
<reference evidence="2 3" key="1">
    <citation type="submission" date="2019-02" db="EMBL/GenBank/DDBJ databases">
        <title>Genome sequencing of the rare red list fungi Phlebia centrifuga.</title>
        <authorList>
            <person name="Buettner E."/>
            <person name="Kellner H."/>
        </authorList>
    </citation>
    <scope>NUCLEOTIDE SEQUENCE [LARGE SCALE GENOMIC DNA]</scope>
    <source>
        <strain evidence="2 3">DSM 108282</strain>
    </source>
</reference>
<dbReference type="EMBL" id="SGPJ01000083">
    <property type="protein sequence ID" value="THG99335.1"/>
    <property type="molecule type" value="Genomic_DNA"/>
</dbReference>
<organism evidence="2 3">
    <name type="scientific">Hermanssonia centrifuga</name>
    <dbReference type="NCBI Taxonomy" id="98765"/>
    <lineage>
        <taxon>Eukaryota</taxon>
        <taxon>Fungi</taxon>
        <taxon>Dikarya</taxon>
        <taxon>Basidiomycota</taxon>
        <taxon>Agaricomycotina</taxon>
        <taxon>Agaricomycetes</taxon>
        <taxon>Polyporales</taxon>
        <taxon>Meruliaceae</taxon>
        <taxon>Hermanssonia</taxon>
    </lineage>
</organism>
<dbReference type="PANTHER" id="PTHR23082">
    <property type="entry name" value="TRANSCRIPTION INITIATION FACTOR IIIC TFIIIC , POLYPEPTIDE 3-RELATED"/>
    <property type="match status" value="1"/>
</dbReference>
<comment type="caution">
    <text evidence="2">The sequence shown here is derived from an EMBL/GenBank/DDBJ whole genome shotgun (WGS) entry which is preliminary data.</text>
</comment>
<evidence type="ECO:0000313" key="2">
    <source>
        <dbReference type="EMBL" id="THG99335.1"/>
    </source>
</evidence>
<dbReference type="InterPro" id="IPR019734">
    <property type="entry name" value="TPR_rpt"/>
</dbReference>
<accession>A0A4S4KLI6</accession>
<dbReference type="AlphaFoldDB" id="A0A4S4KLI6"/>
<dbReference type="Proteomes" id="UP000309038">
    <property type="component" value="Unassembled WGS sequence"/>
</dbReference>
<name>A0A4S4KLI6_9APHY</name>
<dbReference type="Gene3D" id="1.25.40.10">
    <property type="entry name" value="Tetratricopeptide repeat domain"/>
    <property type="match status" value="2"/>
</dbReference>
<dbReference type="GO" id="GO:0006383">
    <property type="term" value="P:transcription by RNA polymerase III"/>
    <property type="evidence" value="ECO:0007669"/>
    <property type="project" value="InterPro"/>
</dbReference>
<dbReference type="Pfam" id="PF13174">
    <property type="entry name" value="TPR_6"/>
    <property type="match status" value="1"/>
</dbReference>
<evidence type="ECO:0000256" key="1">
    <source>
        <dbReference type="SAM" id="MobiDB-lite"/>
    </source>
</evidence>
<feature type="compositionally biased region" description="Acidic residues" evidence="1">
    <location>
        <begin position="12"/>
        <end position="44"/>
    </location>
</feature>
<protein>
    <submittedName>
        <fullName evidence="2">Uncharacterized protein</fullName>
    </submittedName>
</protein>
<dbReference type="InterPro" id="IPR011990">
    <property type="entry name" value="TPR-like_helical_dom_sf"/>
</dbReference>
<feature type="region of interest" description="Disordered" evidence="1">
    <location>
        <begin position="1"/>
        <end position="67"/>
    </location>
</feature>
<keyword evidence="3" id="KW-1185">Reference proteome</keyword>
<dbReference type="InterPro" id="IPR039340">
    <property type="entry name" value="Tfc4/TFIIIC-102/Sfc4"/>
</dbReference>
<feature type="region of interest" description="Disordered" evidence="1">
    <location>
        <begin position="411"/>
        <end position="434"/>
    </location>
</feature>
<dbReference type="GO" id="GO:0000127">
    <property type="term" value="C:transcription factor TFIIIC complex"/>
    <property type="evidence" value="ECO:0007669"/>
    <property type="project" value="TreeGrafter"/>
</dbReference>
<dbReference type="SUPFAM" id="SSF48452">
    <property type="entry name" value="TPR-like"/>
    <property type="match status" value="2"/>
</dbReference>
<sequence length="599" mass="67621">MSANPAVFMNEEPWEEDVFDEDADGDVDYTESSGEEYSEEETEDAPGPQTGKGKDRDVGEQEQEVDQDFDRLVREIRAGDASAGPLSKVWDFDMKDREAEFKDDLREASGIGRKRGRKPGRQRGIILSPQVRALIGEGNQAYVDNDIPSTIRIMQEVIRIEPRAGSAWSVLAQCYDDMGEREKALQLRIMAAHLNQDPDEWLRLAEQSSMNKRYIRSERGAGGYKGGRPQKFWDSCEDDREWDVPAVSNTSAISGGRTVGDGEVQPGMYPLDVNARHRLAIARIKMGDITEGKIHANIVLAQQISEYAALFSEIADAYFEREMYAEAGHIYEMLGADGGTSSLYVLLQAASCRRMIGDIKEAADVYEHVIEADPTHNDAKMKLAEIYEILNEPRRALDLVLQVIDSRRKLRTGGRQDQEGENMTPAPDASGTSLFEEKSRLGKEKMSRPGSKAGKLTLPQLRELEASKEKDAVLSYGRVKELWARMLAGDMQADREWMHESESLVESFRETRALFLTTRQAGFRGMFPRAKKRKQTEEATEDSMASRLQLELGRDTLTKKSKSDGVSQNMNSFRTISFDDWLRLMMQVRSYISHPRLQD</sequence>
<gene>
    <name evidence="2" type="ORF">EW026_g2982</name>
</gene>
<dbReference type="PANTHER" id="PTHR23082:SF0">
    <property type="entry name" value="GENERAL TRANSCRIPTION FACTOR 3C POLYPEPTIDE 3"/>
    <property type="match status" value="1"/>
</dbReference>
<evidence type="ECO:0000313" key="3">
    <source>
        <dbReference type="Proteomes" id="UP000309038"/>
    </source>
</evidence>
<proteinExistence type="predicted"/>